<dbReference type="AlphaFoldDB" id="A0A6G5NKA2"/>
<proteinExistence type="predicted"/>
<organism evidence="1">
    <name type="scientific">Tetrahymena rostrata</name>
    <dbReference type="NCBI Taxonomy" id="5909"/>
    <lineage>
        <taxon>Eukaryota</taxon>
        <taxon>Sar</taxon>
        <taxon>Alveolata</taxon>
        <taxon>Ciliophora</taxon>
        <taxon>Intramacronucleata</taxon>
        <taxon>Oligohymenophorea</taxon>
        <taxon>Hymenostomatida</taxon>
        <taxon>Tetrahymenina</taxon>
        <taxon>Tetrahymenidae</taxon>
        <taxon>Tetrahymena</taxon>
    </lineage>
</organism>
<dbReference type="EMBL" id="MG744347">
    <property type="protein sequence ID" value="QBI37936.1"/>
    <property type="molecule type" value="Genomic_DNA"/>
</dbReference>
<name>A0A6G5NKA2_TETRO</name>
<evidence type="ECO:0000313" key="1">
    <source>
        <dbReference type="EMBL" id="QBI37936.1"/>
    </source>
</evidence>
<accession>A0A6G5NKA2</accession>
<reference evidence="1" key="1">
    <citation type="submission" date="2018-01" db="EMBL/GenBank/DDBJ databases">
        <title>Tetrahymena rostrata mitochondrial DNA sequence.</title>
        <authorList>
            <person name="Billman-Jacobe H."/>
            <person name="Young N."/>
        </authorList>
    </citation>
    <scope>NUCLEOTIDE SEQUENCE</scope>
    <source>
        <strain evidence="1">TRO1</strain>
    </source>
</reference>
<gene>
    <name evidence="1" type="primary">ymf59</name>
</gene>
<dbReference type="RefSeq" id="YP_010411966.1">
    <property type="nucleotide sequence ID" value="NC_064340.1"/>
</dbReference>
<dbReference type="GeneID" id="72856067"/>
<geneLocation type="mitochondrion" evidence="1"/>
<keyword evidence="1" id="KW-0496">Mitochondrion</keyword>
<sequence>MFLKLKNNIKINIRYKMNFSPKILNSNIVLNKIKTNRIYCKNFIFTILVFDLFNNEFNKNFKPLNYKIHIIKTRKHVGSILRAPYKNKIAQFSIGINRYYLILSFSIKTNLIPKINNSKELYNLIIKLLNSYNYFESTLVTQISRNIKIPILLNIF</sequence>
<protein>
    <submittedName>
        <fullName evidence="1">Ymf59</fullName>
    </submittedName>
</protein>